<protein>
    <recommendedName>
        <fullName evidence="2 5">Cell shape-determining protein MreC</fullName>
    </recommendedName>
    <alternativeName>
        <fullName evidence="4 5">Cell shape protein MreC</fullName>
    </alternativeName>
</protein>
<dbReference type="PANTHER" id="PTHR34138:SF1">
    <property type="entry name" value="CELL SHAPE-DETERMINING PROTEIN MREC"/>
    <property type="match status" value="1"/>
</dbReference>
<feature type="domain" description="Rod shape-determining protein MreC beta-barrel core" evidence="7">
    <location>
        <begin position="123"/>
        <end position="274"/>
    </location>
</feature>
<evidence type="ECO:0000256" key="6">
    <source>
        <dbReference type="SAM" id="Coils"/>
    </source>
</evidence>
<reference evidence="8" key="1">
    <citation type="submission" date="2022-10" db="EMBL/GenBank/DDBJ databases">
        <title>Description of Fervidibacillus gen. nov. in the family Fervidibacillaceae fam. nov. with two species, Fervidibacillus albus sp. nov., and Fervidibacillus halotolerans sp. nov., isolated from tidal flat sediments.</title>
        <authorList>
            <person name="Kwon K.K."/>
            <person name="Yang S.-H."/>
        </authorList>
    </citation>
    <scope>NUCLEOTIDE SEQUENCE</scope>
    <source>
        <strain evidence="8">JCM 19140</strain>
    </source>
</reference>
<organism evidence="8 9">
    <name type="scientific">Perspicuibacillus lycopersici</name>
    <dbReference type="NCBI Taxonomy" id="1325689"/>
    <lineage>
        <taxon>Bacteria</taxon>
        <taxon>Bacillati</taxon>
        <taxon>Bacillota</taxon>
        <taxon>Bacilli</taxon>
        <taxon>Bacillales</taxon>
        <taxon>Bacillaceae</taxon>
        <taxon>Perspicuibacillus</taxon>
    </lineage>
</organism>
<dbReference type="InterPro" id="IPR007221">
    <property type="entry name" value="MreC"/>
</dbReference>
<sequence length="289" mass="32529">MPQFFMNKRLIILLVGIILLVALIGFSLRERDNLSWPEQFVKDTAGFVQSIFAKPAHSIAGFVGNVQDLLHTYEENEILKKRLDEYAQLKIESDRLEKENEELKAIIEKKEDLASYNPLPASVISRSFDRWDETLIINKGENQGIKTNMAVVTSEGMIGTIKSTSKLSSTVQLLTTIDRANRIHVAVQAEKDVYGLIEGYDAESKMLLIKQIPSNSKVEKGQNVITSGLGGMYRKGLFIGTIEKVEPDQYGLTQTAYVKPAANFYNIEEVIVIERLMDQPDEDVVDNDE</sequence>
<keyword evidence="9" id="KW-1185">Reference proteome</keyword>
<dbReference type="RefSeq" id="WP_263073247.1">
    <property type="nucleotide sequence ID" value="NZ_JAOUSF010000003.1"/>
</dbReference>
<comment type="similarity">
    <text evidence="1 5">Belongs to the MreC family.</text>
</comment>
<dbReference type="InterPro" id="IPR042175">
    <property type="entry name" value="Cell/Rod_MreC_2"/>
</dbReference>
<dbReference type="GO" id="GO:0008360">
    <property type="term" value="P:regulation of cell shape"/>
    <property type="evidence" value="ECO:0007669"/>
    <property type="project" value="UniProtKB-KW"/>
</dbReference>
<dbReference type="EMBL" id="JAOUSF010000003">
    <property type="protein sequence ID" value="MCU9614012.1"/>
    <property type="molecule type" value="Genomic_DNA"/>
</dbReference>
<evidence type="ECO:0000313" key="8">
    <source>
        <dbReference type="EMBL" id="MCU9614012.1"/>
    </source>
</evidence>
<dbReference type="GO" id="GO:0005886">
    <property type="term" value="C:plasma membrane"/>
    <property type="evidence" value="ECO:0007669"/>
    <property type="project" value="TreeGrafter"/>
</dbReference>
<evidence type="ECO:0000256" key="3">
    <source>
        <dbReference type="ARBA" id="ARBA00022960"/>
    </source>
</evidence>
<dbReference type="NCBIfam" id="TIGR00219">
    <property type="entry name" value="mreC"/>
    <property type="match status" value="1"/>
</dbReference>
<evidence type="ECO:0000313" key="9">
    <source>
        <dbReference type="Proteomes" id="UP001209318"/>
    </source>
</evidence>
<dbReference type="AlphaFoldDB" id="A0AAE3ITS5"/>
<accession>A0AAE3ITS5</accession>
<dbReference type="PIRSF" id="PIRSF038471">
    <property type="entry name" value="MreC"/>
    <property type="match status" value="1"/>
</dbReference>
<keyword evidence="6" id="KW-0175">Coiled coil</keyword>
<dbReference type="Gene3D" id="1.20.5.490">
    <property type="entry name" value="Single helix bin"/>
    <property type="match status" value="1"/>
</dbReference>
<proteinExistence type="inferred from homology"/>
<gene>
    <name evidence="8" type="primary">mreC</name>
    <name evidence="8" type="ORF">OEV98_10610</name>
</gene>
<dbReference type="Gene3D" id="2.40.10.340">
    <property type="entry name" value="Rod shape-determining protein MreC, domain 1"/>
    <property type="match status" value="1"/>
</dbReference>
<evidence type="ECO:0000259" key="7">
    <source>
        <dbReference type="Pfam" id="PF04085"/>
    </source>
</evidence>
<dbReference type="PANTHER" id="PTHR34138">
    <property type="entry name" value="CELL SHAPE-DETERMINING PROTEIN MREC"/>
    <property type="match status" value="1"/>
</dbReference>
<evidence type="ECO:0000256" key="1">
    <source>
        <dbReference type="ARBA" id="ARBA00009369"/>
    </source>
</evidence>
<evidence type="ECO:0000256" key="5">
    <source>
        <dbReference type="PIRNR" id="PIRNR038471"/>
    </source>
</evidence>
<keyword evidence="3 5" id="KW-0133">Cell shape</keyword>
<name>A0AAE3ITS5_9BACI</name>
<dbReference type="InterPro" id="IPR042177">
    <property type="entry name" value="Cell/Rod_1"/>
</dbReference>
<feature type="coiled-coil region" evidence="6">
    <location>
        <begin position="79"/>
        <end position="116"/>
    </location>
</feature>
<comment type="function">
    <text evidence="5">Involved in formation and maintenance of cell shape.</text>
</comment>
<dbReference type="Proteomes" id="UP001209318">
    <property type="component" value="Unassembled WGS sequence"/>
</dbReference>
<evidence type="ECO:0000256" key="2">
    <source>
        <dbReference type="ARBA" id="ARBA00013855"/>
    </source>
</evidence>
<evidence type="ECO:0000256" key="4">
    <source>
        <dbReference type="ARBA" id="ARBA00032089"/>
    </source>
</evidence>
<comment type="caution">
    <text evidence="8">The sequence shown here is derived from an EMBL/GenBank/DDBJ whole genome shotgun (WGS) entry which is preliminary data.</text>
</comment>
<dbReference type="InterPro" id="IPR055342">
    <property type="entry name" value="MreC_beta-barrel_core"/>
</dbReference>
<dbReference type="Pfam" id="PF04085">
    <property type="entry name" value="MreC"/>
    <property type="match status" value="1"/>
</dbReference>
<dbReference type="Gene3D" id="2.40.10.350">
    <property type="entry name" value="Rod shape-determining protein MreC, domain 2"/>
    <property type="match status" value="1"/>
</dbReference>